<dbReference type="Gene3D" id="2.20.80.10">
    <property type="entry name" value="Lipovitellin-phosvitin complex, chain A, domain 4"/>
    <property type="match status" value="1"/>
</dbReference>
<comment type="caution">
    <text evidence="5">Lacks conserved residue(s) required for the propagation of feature annotation.</text>
</comment>
<feature type="signal peptide" evidence="6">
    <location>
        <begin position="1"/>
        <end position="16"/>
    </location>
</feature>
<dbReference type="InterPro" id="IPR050733">
    <property type="entry name" value="Vitellogenin/Apolipophorin"/>
</dbReference>
<evidence type="ECO:0000256" key="2">
    <source>
        <dbReference type="ARBA" id="ARBA00022761"/>
    </source>
</evidence>
<feature type="domain" description="Vitellogenin" evidence="7">
    <location>
        <begin position="24"/>
        <end position="784"/>
    </location>
</feature>
<name>B4YAJ3_TIGJA</name>
<evidence type="ECO:0000259" key="7">
    <source>
        <dbReference type="PROSITE" id="PS51211"/>
    </source>
</evidence>
<evidence type="ECO:0000256" key="5">
    <source>
        <dbReference type="PROSITE-ProRule" id="PRU00557"/>
    </source>
</evidence>
<evidence type="ECO:0000256" key="6">
    <source>
        <dbReference type="SAM" id="SignalP"/>
    </source>
</evidence>
<dbReference type="InterPro" id="IPR015816">
    <property type="entry name" value="Vitellinogen_b-sht_N"/>
</dbReference>
<organism evidence="9">
    <name type="scientific">Tigriopus japonicus</name>
    <name type="common">Copepod</name>
    <dbReference type="NCBI Taxonomy" id="158387"/>
    <lineage>
        <taxon>Eukaryota</taxon>
        <taxon>Metazoa</taxon>
        <taxon>Ecdysozoa</taxon>
        <taxon>Arthropoda</taxon>
        <taxon>Crustacea</taxon>
        <taxon>Multicrustacea</taxon>
        <taxon>Hexanauplia</taxon>
        <taxon>Copepoda</taxon>
        <taxon>Harpacticoida</taxon>
        <taxon>Harpacticidae</taxon>
        <taxon>Tigriopus</taxon>
    </lineage>
</organism>
<dbReference type="PANTHER" id="PTHR23345:SF15">
    <property type="entry name" value="VITELLOGENIN 1-RELATED"/>
    <property type="match status" value="1"/>
</dbReference>
<dbReference type="GO" id="GO:0045735">
    <property type="term" value="F:nutrient reservoir activity"/>
    <property type="evidence" value="ECO:0007669"/>
    <property type="project" value="UniProtKB-KW"/>
</dbReference>
<proteinExistence type="evidence at transcript level"/>
<protein>
    <submittedName>
        <fullName evidence="9">Vitellogenin</fullName>
    </submittedName>
</protein>
<evidence type="ECO:0000256" key="4">
    <source>
        <dbReference type="ARBA" id="ARBA00023180"/>
    </source>
</evidence>
<dbReference type="Pfam" id="PF00094">
    <property type="entry name" value="VWD"/>
    <property type="match status" value="1"/>
</dbReference>
<keyword evidence="2" id="KW-0758">Storage protein</keyword>
<dbReference type="InterPro" id="IPR001747">
    <property type="entry name" value="Vitellogenin_N"/>
</dbReference>
<dbReference type="Pfam" id="PF09172">
    <property type="entry name" value="Vit_open_b-sht"/>
    <property type="match status" value="1"/>
</dbReference>
<reference evidence="9" key="1">
    <citation type="journal article" date="2008" name="Comp. Biochem. Physiol. B, Comp. Biochem.">
        <title>Molecular cloning, phylogenetic analysis and developmental expression of a vitellogenin (Vg) gene from the intertidal copepod Tigriopus japonicus.</title>
        <authorList>
            <person name="Lee K.-W."/>
            <person name="Hwang D.-S."/>
            <person name="Rhee J.-S."/>
            <person name="Ki J.-S."/>
            <person name="Park H.G."/>
            <person name="Ryu J.-C."/>
            <person name="Raisuddin S."/>
            <person name="Lee J.-S."/>
        </authorList>
    </citation>
    <scope>NUCLEOTIDE SEQUENCE</scope>
</reference>
<dbReference type="PROSITE" id="PS51211">
    <property type="entry name" value="VITELLOGENIN"/>
    <property type="match status" value="1"/>
</dbReference>
<dbReference type="Gene3D" id="2.30.230.10">
    <property type="entry name" value="Lipovitellin, beta-sheet shell regions, chain A"/>
    <property type="match status" value="1"/>
</dbReference>
<dbReference type="Gene3D" id="1.25.10.20">
    <property type="entry name" value="Vitellinogen, superhelical"/>
    <property type="match status" value="1"/>
</dbReference>
<dbReference type="InterPro" id="IPR015255">
    <property type="entry name" value="Vitellinogen_open_b-sht"/>
</dbReference>
<dbReference type="InterPro" id="IPR001846">
    <property type="entry name" value="VWF_type-D"/>
</dbReference>
<evidence type="ECO:0000256" key="3">
    <source>
        <dbReference type="ARBA" id="ARBA00023157"/>
    </source>
</evidence>
<dbReference type="SMART" id="SM00216">
    <property type="entry name" value="VWD"/>
    <property type="match status" value="1"/>
</dbReference>
<dbReference type="SUPFAM" id="SSF56968">
    <property type="entry name" value="Lipovitellin-phosvitin complex, beta-sheet shell regions"/>
    <property type="match status" value="2"/>
</dbReference>
<dbReference type="InterPro" id="IPR015819">
    <property type="entry name" value="Lipid_transp_b-sht_shell"/>
</dbReference>
<dbReference type="InterPro" id="IPR011030">
    <property type="entry name" value="Lipovitellin_superhlx_dom"/>
</dbReference>
<evidence type="ECO:0000259" key="8">
    <source>
        <dbReference type="PROSITE" id="PS51233"/>
    </source>
</evidence>
<dbReference type="SMART" id="SM00638">
    <property type="entry name" value="LPD_N"/>
    <property type="match status" value="1"/>
</dbReference>
<evidence type="ECO:0000313" key="9">
    <source>
        <dbReference type="EMBL" id="ABZ91537.1"/>
    </source>
</evidence>
<dbReference type="SUPFAM" id="SSF48431">
    <property type="entry name" value="Lipovitellin-phosvitin complex, superhelical domain"/>
    <property type="match status" value="1"/>
</dbReference>
<feature type="chain" id="PRO_5002828605" evidence="6">
    <location>
        <begin position="17"/>
        <end position="1842"/>
    </location>
</feature>
<sequence length="1842" mass="209913">MKSIVALALFVSVALCNSTAHYGWIPNHELTFRWTTSQITGLEEIRAQYGGMELSSIIRVQVFPDYSLRIKFENPKFVVVNKDLPIVHGRPQIPEGSQELPEEFRRPLETAFMVHLKAGVIENLFVERDEPVVVTNIKKALLSQLQMDLSASRRQQIAVNEIPKSIMSDERPTFFTTEESSILGDCETIYTVNPLPKYQAKELESRWVEEERELRELGILSGPKSEGEEACRGKTYYEVTKTRNFDNCRERPVFQQWIGLKSSCDVSKSNCKDMFTHLSSTRYIVCGSEEQFYIREANTENSIVSQPIGWNTEETLKSTARITLVLIKVKSGDFTPLPKPNQPKEKKSLVYEYPKANDRLSSEEATREVVPGIEGKSPFMPILPKPDMRSASNLIPNPIAKSELKTKIVEEIKDIVNQIHEETKSCANKGDVASYISVVVQSLRALNYDDLKEIDHKITSSLSQESHQVTAVEIFEDMLAMVGSNPCVLLLKEKIHGGRMESRNKAYLVGNIIRNVRTPTEELFKTLFEMVKSVKSDRQAYQSGLLELSNLVYLACVNPSTSYNQYPVRIYGRFCSKESTFITEQYIPYLEQQLESRNGDQDVEQFVYISALGKLGHKKTLLPLTRVIEGKMSSKPMARSMAVYSLKRLAKLEPTVVRPILLALIDNLAEHTEVRIAAVAVLPWSQPSVAELQKMALRSWFEPSKQVASFMYSTLKYLPETEVPELKPIGLKAKTLLHLVKPFQYGIQFSHNIYSQKFVDYLRTASSSQFRYVITEDSFVPTRVSFSTKFFGGLWEIRGLSFAIYTESMDKVMDKVFDYLGYKSEVTDKVEQQLNKVNEELKIQNRSGKTPAALAQLKMLGLETFYALDVKTYVEILNLVSEKLRGAELSEGKTFQKTRLQNLLNLESFGPSEAGFLLYVRKTVPVVLAYKGSYSTRTESLESSDSEKYFKAEIKPIADIKVETTFGVVSPFTKQFVGAGVEMGLHANGCAAVKAEINKPGQLTLTLKKPEQINSKVELIHVFVKPYTVTRDLTRLVPTCKDSSAKTIMSKEPIKQEFKLGERFGVDLNAKFATDYRHFDFGYIINKMSYQNFQSALHTGLMVPSIRYFSFQLVWDVEASQTKEIRTRISSVRGQHMEGGDFELVSEDNITQEEQLRRICGESYQNQRDAEMCQQQALGQLERAAETVQDICESGPLAEEKKRVCRKAVHVCEQAKRICEESRRQEMEICQEKKDQCLSKRRTIQHMERTLRGQQGGDGYIHGLNIESSLRSAYRGERRVELVSVFGRKVSNNNKEIKTFVDIKMVTPEHPVYEVEAVSETKLPEVMYRWNLDSLLKEDINMKNKVVIKFGRQSGEKHTIELKTNWEKTEAQRQAVRESPEFKKCNDEFQAGRLLSSVCMEARHQAASVDKVQFKIQVPSFMRHSIWGQRFMSAVEGYLMMNYGVARQSLAGDRSTESLEGELRVSRSGRTAELKITSPVEMKYQKITLPYAIRGFMPLSLRNGVFHRLVQKVTRDQAPASCRIDPEWISTFDNKTYKYSLNTCEHLLFKDCSNKRPLAVLAEGVSDAYKNVKVILGTNIVTMNWNNGKVDIKLNGEHKEVRVGELFVKKSSKTGYVVLNIFRTKDSVVSVYNPVEGLEVFYNGKMIEIVAPQILHNRACGLCGDLNLENTADLQTPKQCLMRHNRFNAYTYMIKKNGCPGVPAEDREKFEHELSQCSRPKNLPTPLEKLARTTMNIKPITGTHLFKKEENRICFSKRQIRVCSGNSRPEIMKIDVLDYACLIWPSTKAEQFLARAKAGEIIDELIALPTVYSDKHRVPTMCSSDFSESEEFARNYRTTPRY</sequence>
<dbReference type="PROSITE" id="PS51233">
    <property type="entry name" value="VWFD"/>
    <property type="match status" value="1"/>
</dbReference>
<dbReference type="PANTHER" id="PTHR23345">
    <property type="entry name" value="VITELLOGENIN-RELATED"/>
    <property type="match status" value="1"/>
</dbReference>
<dbReference type="GO" id="GO:0005319">
    <property type="term" value="F:lipid transporter activity"/>
    <property type="evidence" value="ECO:0007669"/>
    <property type="project" value="InterPro"/>
</dbReference>
<evidence type="ECO:0000256" key="1">
    <source>
        <dbReference type="ARBA" id="ARBA00022729"/>
    </source>
</evidence>
<keyword evidence="3" id="KW-1015">Disulfide bond</keyword>
<keyword evidence="1 6" id="KW-0732">Signal</keyword>
<dbReference type="SMART" id="SM01169">
    <property type="entry name" value="DUF1943"/>
    <property type="match status" value="1"/>
</dbReference>
<accession>B4YAJ3</accession>
<feature type="domain" description="VWFD" evidence="8">
    <location>
        <begin position="1518"/>
        <end position="1700"/>
    </location>
</feature>
<dbReference type="Pfam" id="PF01347">
    <property type="entry name" value="Vitellogenin_N"/>
    <property type="match status" value="1"/>
</dbReference>
<dbReference type="EMBL" id="EU416312">
    <property type="protein sequence ID" value="ABZ91537.1"/>
    <property type="molecule type" value="mRNA"/>
</dbReference>
<keyword evidence="4" id="KW-0325">Glycoprotein</keyword>